<sequence length="29" mass="3170">MHAATGDAVPKEMSFCVDFLLVFIPFSPV</sequence>
<dbReference type="EMBL" id="GBXM01026735">
    <property type="protein sequence ID" value="JAH81842.1"/>
    <property type="molecule type" value="Transcribed_RNA"/>
</dbReference>
<reference evidence="1" key="1">
    <citation type="submission" date="2014-11" db="EMBL/GenBank/DDBJ databases">
        <authorList>
            <person name="Amaro Gonzalez C."/>
        </authorList>
    </citation>
    <scope>NUCLEOTIDE SEQUENCE</scope>
</reference>
<protein>
    <submittedName>
        <fullName evidence="1">Uncharacterized protein</fullName>
    </submittedName>
</protein>
<accession>A0A0E9VV11</accession>
<dbReference type="EMBL" id="GBXM01075019">
    <property type="protein sequence ID" value="JAH33558.1"/>
    <property type="molecule type" value="Transcribed_RNA"/>
</dbReference>
<evidence type="ECO:0000313" key="1">
    <source>
        <dbReference type="EMBL" id="JAH81842.1"/>
    </source>
</evidence>
<name>A0A0E9VV11_ANGAN</name>
<proteinExistence type="predicted"/>
<organism evidence="1">
    <name type="scientific">Anguilla anguilla</name>
    <name type="common">European freshwater eel</name>
    <name type="synonym">Muraena anguilla</name>
    <dbReference type="NCBI Taxonomy" id="7936"/>
    <lineage>
        <taxon>Eukaryota</taxon>
        <taxon>Metazoa</taxon>
        <taxon>Chordata</taxon>
        <taxon>Craniata</taxon>
        <taxon>Vertebrata</taxon>
        <taxon>Euteleostomi</taxon>
        <taxon>Actinopterygii</taxon>
        <taxon>Neopterygii</taxon>
        <taxon>Teleostei</taxon>
        <taxon>Anguilliformes</taxon>
        <taxon>Anguillidae</taxon>
        <taxon>Anguilla</taxon>
    </lineage>
</organism>
<reference evidence="1" key="2">
    <citation type="journal article" date="2015" name="Fish Shellfish Immunol.">
        <title>Early steps in the European eel (Anguilla anguilla)-Vibrio vulnificus interaction in the gills: Role of the RtxA13 toxin.</title>
        <authorList>
            <person name="Callol A."/>
            <person name="Pajuelo D."/>
            <person name="Ebbesson L."/>
            <person name="Teles M."/>
            <person name="MacKenzie S."/>
            <person name="Amaro C."/>
        </authorList>
    </citation>
    <scope>NUCLEOTIDE SEQUENCE</scope>
</reference>
<dbReference type="AlphaFoldDB" id="A0A0E9VV11"/>